<dbReference type="RefSeq" id="WP_156089712.1">
    <property type="nucleotide sequence ID" value="NZ_CP073767.1"/>
</dbReference>
<dbReference type="KEGG" id="daur:Daura_11705"/>
<gene>
    <name evidence="1" type="ORF">Daura_11705</name>
</gene>
<dbReference type="EMBL" id="CP073767">
    <property type="protein sequence ID" value="UWZ56775.1"/>
    <property type="molecule type" value="Genomic_DNA"/>
</dbReference>
<protein>
    <submittedName>
        <fullName evidence="1">FAD-dependent oxidoreductase</fullName>
    </submittedName>
</protein>
<dbReference type="PANTHER" id="PTHR43422">
    <property type="entry name" value="THIAMINE THIAZOLE SYNTHASE"/>
    <property type="match status" value="1"/>
</dbReference>
<dbReference type="OrthoDB" id="9790035at2"/>
<proteinExistence type="predicted"/>
<accession>A0A9Q9IP91</accession>
<organism evidence="1 2">
    <name type="scientific">Dactylosporangium aurantiacum</name>
    <dbReference type="NCBI Taxonomy" id="35754"/>
    <lineage>
        <taxon>Bacteria</taxon>
        <taxon>Bacillati</taxon>
        <taxon>Actinomycetota</taxon>
        <taxon>Actinomycetes</taxon>
        <taxon>Micromonosporales</taxon>
        <taxon>Micromonosporaceae</taxon>
        <taxon>Dactylosporangium</taxon>
    </lineage>
</organism>
<dbReference type="Gene3D" id="3.50.50.60">
    <property type="entry name" value="FAD/NAD(P)-binding domain"/>
    <property type="match status" value="1"/>
</dbReference>
<keyword evidence="2" id="KW-1185">Reference proteome</keyword>
<dbReference type="AlphaFoldDB" id="A0A9Q9IP91"/>
<dbReference type="PANTHER" id="PTHR43422:SF3">
    <property type="entry name" value="THIAMINE THIAZOLE SYNTHASE"/>
    <property type="match status" value="1"/>
</dbReference>
<dbReference type="Proteomes" id="UP001058003">
    <property type="component" value="Chromosome"/>
</dbReference>
<evidence type="ECO:0000313" key="2">
    <source>
        <dbReference type="Proteomes" id="UP001058003"/>
    </source>
</evidence>
<dbReference type="SUPFAM" id="SSF51905">
    <property type="entry name" value="FAD/NAD(P)-binding domain"/>
    <property type="match status" value="1"/>
</dbReference>
<reference evidence="1" key="1">
    <citation type="submission" date="2021-04" db="EMBL/GenBank/DDBJ databases">
        <title>Dactylosporangium aurantiacum NRRL B-8018 full assembly.</title>
        <authorList>
            <person name="Hartkoorn R.C."/>
            <person name="Beaudoing E."/>
            <person name="Hot D."/>
        </authorList>
    </citation>
    <scope>NUCLEOTIDE SEQUENCE</scope>
    <source>
        <strain evidence="1">NRRL B-8018</strain>
    </source>
</reference>
<sequence length="477" mass="52071">MAASAAQRFAEINTPHPPTDAKILMRRAVVLGGSMAGLMAARVLSDHADEVVIVERDDTDVTAGPRPGVPQGSQVHALLPAGQVQLDRWWPDFTERAIAAGAPDEGRNDAKIFINDELRVATEPPPAKPILITTRPFLEAQVRARVLESPKVRMVFGRAEGLLFADGPDGAVVGARYVPAGGGDPVELRADLVVDAMGRASSLNDWLEQQGWPRAPMQRMPIKLNYASALFQRDPAVSDTWIAISQTTPAKDRVARIGGVSSVEGDRWIMLVAGYDDDRPSRDPDEFARRCREYFPQMFGDIAERGTMIGGVITYHQADSRRRDFDQVERLPAGIVAAGDAVASFNPVYGQGMTSAMLHASCLSEWLRTGPDVTREPARGYFERVRVVVDAAWQVSTFADLGLPHITSGQPRGYKVIRWASEVILKASMTDDVTSQRLNRVTTMLDHPNALASPGLLLRALRLNLVGGRRRAVSSSR</sequence>
<evidence type="ECO:0000313" key="1">
    <source>
        <dbReference type="EMBL" id="UWZ56775.1"/>
    </source>
</evidence>
<name>A0A9Q9IP91_9ACTN</name>
<dbReference type="InterPro" id="IPR036188">
    <property type="entry name" value="FAD/NAD-bd_sf"/>
</dbReference>